<protein>
    <recommendedName>
        <fullName evidence="2">Pectinesterase inhibitor domain-containing protein</fullName>
    </recommendedName>
</protein>
<evidence type="ECO:0000259" key="2">
    <source>
        <dbReference type="SMART" id="SM00856"/>
    </source>
</evidence>
<name>A0A803M792_CHEQI</name>
<feature type="domain" description="Pectinesterase inhibitor" evidence="2">
    <location>
        <begin position="1"/>
        <end position="154"/>
    </location>
</feature>
<reference evidence="3" key="2">
    <citation type="submission" date="2021-03" db="UniProtKB">
        <authorList>
            <consortium name="EnsemblPlants"/>
        </authorList>
    </citation>
    <scope>IDENTIFICATION</scope>
</reference>
<proteinExistence type="predicted"/>
<dbReference type="Gene3D" id="1.20.140.40">
    <property type="entry name" value="Invertase/pectin methylesterase inhibitor family protein"/>
    <property type="match status" value="1"/>
</dbReference>
<dbReference type="EnsemblPlants" id="AUR62024557-RA">
    <property type="protein sequence ID" value="AUR62024557-RA:cds"/>
    <property type="gene ID" value="AUR62024557"/>
</dbReference>
<dbReference type="InterPro" id="IPR006501">
    <property type="entry name" value="Pectinesterase_inhib_dom"/>
</dbReference>
<dbReference type="NCBIfam" id="TIGR01614">
    <property type="entry name" value="PME_inhib"/>
    <property type="match status" value="1"/>
</dbReference>
<dbReference type="PANTHER" id="PTHR31080">
    <property type="entry name" value="PECTINESTERASE INHIBITOR-LIKE"/>
    <property type="match status" value="1"/>
</dbReference>
<dbReference type="InterPro" id="IPR051955">
    <property type="entry name" value="PME_Inhibitor"/>
</dbReference>
<keyword evidence="1" id="KW-0732">Signal</keyword>
<organism evidence="3 4">
    <name type="scientific">Chenopodium quinoa</name>
    <name type="common">Quinoa</name>
    <dbReference type="NCBI Taxonomy" id="63459"/>
    <lineage>
        <taxon>Eukaryota</taxon>
        <taxon>Viridiplantae</taxon>
        <taxon>Streptophyta</taxon>
        <taxon>Embryophyta</taxon>
        <taxon>Tracheophyta</taxon>
        <taxon>Spermatophyta</taxon>
        <taxon>Magnoliopsida</taxon>
        <taxon>eudicotyledons</taxon>
        <taxon>Gunneridae</taxon>
        <taxon>Pentapetalae</taxon>
        <taxon>Caryophyllales</taxon>
        <taxon>Chenopodiaceae</taxon>
        <taxon>Chenopodioideae</taxon>
        <taxon>Atripliceae</taxon>
        <taxon>Chenopodium</taxon>
    </lineage>
</organism>
<evidence type="ECO:0000313" key="3">
    <source>
        <dbReference type="EnsemblPlants" id="AUR62024557-RA:cds"/>
    </source>
</evidence>
<evidence type="ECO:0000313" key="4">
    <source>
        <dbReference type="Proteomes" id="UP000596660"/>
    </source>
</evidence>
<dbReference type="GO" id="GO:0004857">
    <property type="term" value="F:enzyme inhibitor activity"/>
    <property type="evidence" value="ECO:0007669"/>
    <property type="project" value="InterPro"/>
</dbReference>
<dbReference type="InterPro" id="IPR035513">
    <property type="entry name" value="Invertase/methylesterase_inhib"/>
</dbReference>
<dbReference type="SUPFAM" id="SSF101148">
    <property type="entry name" value="Plant invertase/pectin methylesterase inhibitor"/>
    <property type="match status" value="1"/>
</dbReference>
<evidence type="ECO:0000256" key="1">
    <source>
        <dbReference type="ARBA" id="ARBA00022729"/>
    </source>
</evidence>
<dbReference type="AlphaFoldDB" id="A0A803M792"/>
<dbReference type="SMART" id="SM00856">
    <property type="entry name" value="PMEI"/>
    <property type="match status" value="1"/>
</dbReference>
<dbReference type="Proteomes" id="UP000596660">
    <property type="component" value="Unplaced"/>
</dbReference>
<sequence length="160" mass="17564">MNGLCATTTYKDACIKSLSSLTRNSGNNNPQQYFKSGINMALDEITKASYLPNTLLPKANSKRATSALTTCKELLEQSIDRLKMASDQVGVGDLHSTLKDPTAILNLRLELGDVNTFSTNCLDEFVEAHDPQLQQLMQDGITNAKELAVNMLDVVSTYQF</sequence>
<dbReference type="Pfam" id="PF04043">
    <property type="entry name" value="PMEI"/>
    <property type="match status" value="1"/>
</dbReference>
<reference evidence="3" key="1">
    <citation type="journal article" date="2017" name="Nature">
        <title>The genome of Chenopodium quinoa.</title>
        <authorList>
            <person name="Jarvis D.E."/>
            <person name="Ho Y.S."/>
            <person name="Lightfoot D.J."/>
            <person name="Schmoeckel S.M."/>
            <person name="Li B."/>
            <person name="Borm T.J.A."/>
            <person name="Ohyanagi H."/>
            <person name="Mineta K."/>
            <person name="Michell C.T."/>
            <person name="Saber N."/>
            <person name="Kharbatia N.M."/>
            <person name="Rupper R.R."/>
            <person name="Sharp A.R."/>
            <person name="Dally N."/>
            <person name="Boughton B.A."/>
            <person name="Woo Y.H."/>
            <person name="Gao G."/>
            <person name="Schijlen E.G.W.M."/>
            <person name="Guo X."/>
            <person name="Momin A.A."/>
            <person name="Negrao S."/>
            <person name="Al-Babili S."/>
            <person name="Gehring C."/>
            <person name="Roessner U."/>
            <person name="Jung C."/>
            <person name="Murphy K."/>
            <person name="Arold S.T."/>
            <person name="Gojobori T."/>
            <person name="van der Linden C.G."/>
            <person name="van Loo E.N."/>
            <person name="Jellen E.N."/>
            <person name="Maughan P.J."/>
            <person name="Tester M."/>
        </authorList>
    </citation>
    <scope>NUCLEOTIDE SEQUENCE [LARGE SCALE GENOMIC DNA]</scope>
    <source>
        <strain evidence="3">cv. PI 614886</strain>
    </source>
</reference>
<dbReference type="CDD" id="cd15798">
    <property type="entry name" value="PMEI-like_3"/>
    <property type="match status" value="1"/>
</dbReference>
<dbReference type="Gramene" id="AUR62024557-RA">
    <property type="protein sequence ID" value="AUR62024557-RA:cds"/>
    <property type="gene ID" value="AUR62024557"/>
</dbReference>
<dbReference type="PANTHER" id="PTHR31080:SF303">
    <property type="entry name" value="PECTINESTERASE 1-LIKE"/>
    <property type="match status" value="1"/>
</dbReference>
<keyword evidence="4" id="KW-1185">Reference proteome</keyword>
<accession>A0A803M792</accession>